<dbReference type="Pfam" id="PF09808">
    <property type="entry name" value="SNAPC1"/>
    <property type="match status" value="1"/>
</dbReference>
<dbReference type="AlphaFoldDB" id="A0A2P2KM16"/>
<dbReference type="PANTHER" id="PTHR15131:SF3">
    <property type="entry name" value="SNRNA-ACTIVATING PROTEIN COMPLEX SUBUNIT 1"/>
    <property type="match status" value="1"/>
</dbReference>
<dbReference type="GO" id="GO:0019185">
    <property type="term" value="C:snRNA-activating protein complex"/>
    <property type="evidence" value="ECO:0007669"/>
    <property type="project" value="TreeGrafter"/>
</dbReference>
<reference evidence="1" key="1">
    <citation type="submission" date="2018-02" db="EMBL/GenBank/DDBJ databases">
        <title>Rhizophora mucronata_Transcriptome.</title>
        <authorList>
            <person name="Meera S.P."/>
            <person name="Sreeshan A."/>
            <person name="Augustine A."/>
        </authorList>
    </citation>
    <scope>NUCLEOTIDE SEQUENCE</scope>
    <source>
        <tissue evidence="1">Leaf</tissue>
    </source>
</reference>
<proteinExistence type="predicted"/>
<evidence type="ECO:0000313" key="1">
    <source>
        <dbReference type="EMBL" id="MBX06772.1"/>
    </source>
</evidence>
<dbReference type="InterPro" id="IPR019188">
    <property type="entry name" value="SNAPC1"/>
</dbReference>
<dbReference type="GO" id="GO:0042796">
    <property type="term" value="P:snRNA transcription by RNA polymerase III"/>
    <property type="evidence" value="ECO:0007669"/>
    <property type="project" value="TreeGrafter"/>
</dbReference>
<organism evidence="1">
    <name type="scientific">Rhizophora mucronata</name>
    <name type="common">Asiatic mangrove</name>
    <dbReference type="NCBI Taxonomy" id="61149"/>
    <lineage>
        <taxon>Eukaryota</taxon>
        <taxon>Viridiplantae</taxon>
        <taxon>Streptophyta</taxon>
        <taxon>Embryophyta</taxon>
        <taxon>Tracheophyta</taxon>
        <taxon>Spermatophyta</taxon>
        <taxon>Magnoliopsida</taxon>
        <taxon>eudicotyledons</taxon>
        <taxon>Gunneridae</taxon>
        <taxon>Pentapetalae</taxon>
        <taxon>rosids</taxon>
        <taxon>fabids</taxon>
        <taxon>Malpighiales</taxon>
        <taxon>Rhizophoraceae</taxon>
        <taxon>Rhizophora</taxon>
    </lineage>
</organism>
<dbReference type="GO" id="GO:0042795">
    <property type="term" value="P:snRNA transcription by RNA polymerase II"/>
    <property type="evidence" value="ECO:0007669"/>
    <property type="project" value="TreeGrafter"/>
</dbReference>
<name>A0A2P2KM16_RHIMU</name>
<protein>
    <submittedName>
        <fullName evidence="1">Putative mediator of RNA polymerase II transcription subunit 26 isoform X5</fullName>
    </submittedName>
</protein>
<dbReference type="EMBL" id="GGEC01026288">
    <property type="protein sequence ID" value="MBX06772.1"/>
    <property type="molecule type" value="Transcribed_RNA"/>
</dbReference>
<dbReference type="PANTHER" id="PTHR15131">
    <property type="entry name" value="SMALL NUCLEAR RNA ACTIVATING COMPLEX, POLYPEPTIDE 1"/>
    <property type="match status" value="1"/>
</dbReference>
<sequence length="280" mass="32471">MSKKLNLTPYQLDIDELINEFAEDGLTTLADFKKTWVSRKFSYIYDASPSTNLAFFMQSLYAHTMGELKKLRHLVVEAKEHSIKVVPTLVKRMLEKNVFLFGFVDLNEDSVGDTVNHLSELYNSGVKLAWERVVANPQIEKFLLMDMGMEFDLSSLKKMSSEYAEAKKEAIQEASKVVDVQNIRHISMDGELIGDVMEKITDKWNSEKEVLCQQTGLNGRRVQAEHQKGHHQKLELLEQQDDDYEFSHQLELQLCEEPQEQKEEDEEFSYAVERQLFGKH</sequence>
<accession>A0A2P2KM16</accession>
<dbReference type="GO" id="GO:0043565">
    <property type="term" value="F:sequence-specific DNA binding"/>
    <property type="evidence" value="ECO:0007669"/>
    <property type="project" value="TreeGrafter"/>
</dbReference>